<dbReference type="AlphaFoldDB" id="A0A813DMI8"/>
<evidence type="ECO:0000313" key="4">
    <source>
        <dbReference type="Proteomes" id="UP000654075"/>
    </source>
</evidence>
<evidence type="ECO:0000256" key="1">
    <source>
        <dbReference type="SAM" id="Phobius"/>
    </source>
</evidence>
<feature type="transmembrane region" description="Helical" evidence="1">
    <location>
        <begin position="82"/>
        <end position="109"/>
    </location>
</feature>
<name>A0A813DMI8_POLGL</name>
<proteinExistence type="predicted"/>
<feature type="non-terminal residue" evidence="3">
    <location>
        <position position="110"/>
    </location>
</feature>
<keyword evidence="1" id="KW-1133">Transmembrane helix</keyword>
<feature type="chain" id="PRO_5032408285" evidence="2">
    <location>
        <begin position="20"/>
        <end position="110"/>
    </location>
</feature>
<keyword evidence="4" id="KW-1185">Reference proteome</keyword>
<reference evidence="3" key="1">
    <citation type="submission" date="2021-02" db="EMBL/GenBank/DDBJ databases">
        <authorList>
            <person name="Dougan E. K."/>
            <person name="Rhodes N."/>
            <person name="Thang M."/>
            <person name="Chan C."/>
        </authorList>
    </citation>
    <scope>NUCLEOTIDE SEQUENCE</scope>
</reference>
<keyword evidence="1" id="KW-0812">Transmembrane</keyword>
<dbReference type="Proteomes" id="UP000654075">
    <property type="component" value="Unassembled WGS sequence"/>
</dbReference>
<feature type="transmembrane region" description="Helical" evidence="1">
    <location>
        <begin position="43"/>
        <end position="61"/>
    </location>
</feature>
<keyword evidence="2" id="KW-0732">Signal</keyword>
<evidence type="ECO:0000313" key="3">
    <source>
        <dbReference type="EMBL" id="CAE8586714.1"/>
    </source>
</evidence>
<organism evidence="3 4">
    <name type="scientific">Polarella glacialis</name>
    <name type="common">Dinoflagellate</name>
    <dbReference type="NCBI Taxonomy" id="89957"/>
    <lineage>
        <taxon>Eukaryota</taxon>
        <taxon>Sar</taxon>
        <taxon>Alveolata</taxon>
        <taxon>Dinophyceae</taxon>
        <taxon>Suessiales</taxon>
        <taxon>Suessiaceae</taxon>
        <taxon>Polarella</taxon>
    </lineage>
</organism>
<dbReference type="EMBL" id="CAJNNV010002184">
    <property type="protein sequence ID" value="CAE8586714.1"/>
    <property type="molecule type" value="Genomic_DNA"/>
</dbReference>
<accession>A0A813DMI8</accession>
<evidence type="ECO:0000256" key="2">
    <source>
        <dbReference type="SAM" id="SignalP"/>
    </source>
</evidence>
<protein>
    <submittedName>
        <fullName evidence="3">Uncharacterized protein</fullName>
    </submittedName>
</protein>
<gene>
    <name evidence="3" type="ORF">PGLA1383_LOCUS5562</name>
</gene>
<keyword evidence="1" id="KW-0472">Membrane</keyword>
<comment type="caution">
    <text evidence="3">The sequence shown here is derived from an EMBL/GenBank/DDBJ whole genome shotgun (WGS) entry which is preliminary data.</text>
</comment>
<sequence length="110" mass="12102">MSFGFASLLLLKQMSSGSSQKLCMVCSFVCWRCRTRRGKQKRLLFIFLFLLLLLLVSRVTANSSRVTVIDPRVREARGQQALVVVVVIVVVVVAVVVVVVVVIVVGVVVV</sequence>
<feature type="signal peptide" evidence="2">
    <location>
        <begin position="1"/>
        <end position="19"/>
    </location>
</feature>